<protein>
    <submittedName>
        <fullName evidence="2">Uncharacterized protein</fullName>
    </submittedName>
</protein>
<dbReference type="AlphaFoldDB" id="A0AAV1S8J1"/>
<comment type="caution">
    <text evidence="2">The sequence shown here is derived from an EMBL/GenBank/DDBJ whole genome shotgun (WGS) entry which is preliminary data.</text>
</comment>
<evidence type="ECO:0000313" key="2">
    <source>
        <dbReference type="EMBL" id="CAK7346553.1"/>
    </source>
</evidence>
<dbReference type="EMBL" id="CAWUPB010001173">
    <property type="protein sequence ID" value="CAK7346553.1"/>
    <property type="molecule type" value="Genomic_DNA"/>
</dbReference>
<keyword evidence="3" id="KW-1185">Reference proteome</keyword>
<reference evidence="2 3" key="1">
    <citation type="submission" date="2024-01" db="EMBL/GenBank/DDBJ databases">
        <authorList>
            <person name="Waweru B."/>
        </authorList>
    </citation>
    <scope>NUCLEOTIDE SEQUENCE [LARGE SCALE GENOMIC DNA]</scope>
</reference>
<organism evidence="2 3">
    <name type="scientific">Dovyalis caffra</name>
    <dbReference type="NCBI Taxonomy" id="77055"/>
    <lineage>
        <taxon>Eukaryota</taxon>
        <taxon>Viridiplantae</taxon>
        <taxon>Streptophyta</taxon>
        <taxon>Embryophyta</taxon>
        <taxon>Tracheophyta</taxon>
        <taxon>Spermatophyta</taxon>
        <taxon>Magnoliopsida</taxon>
        <taxon>eudicotyledons</taxon>
        <taxon>Gunneridae</taxon>
        <taxon>Pentapetalae</taxon>
        <taxon>rosids</taxon>
        <taxon>fabids</taxon>
        <taxon>Malpighiales</taxon>
        <taxon>Salicaceae</taxon>
        <taxon>Flacourtieae</taxon>
        <taxon>Dovyalis</taxon>
    </lineage>
</organism>
<evidence type="ECO:0000313" key="3">
    <source>
        <dbReference type="Proteomes" id="UP001314170"/>
    </source>
</evidence>
<feature type="compositionally biased region" description="Low complexity" evidence="1">
    <location>
        <begin position="20"/>
        <end position="42"/>
    </location>
</feature>
<dbReference type="InterPro" id="IPR015333">
    <property type="entry name" value="Pollen_allergen_ole-e-6"/>
</dbReference>
<dbReference type="Gene3D" id="1.10.287.720">
    <property type="entry name" value="Pollen allergen ole e 6"/>
    <property type="match status" value="1"/>
</dbReference>
<name>A0AAV1S8J1_9ROSI</name>
<sequence>MNGVPLQCKASGTPLPAPGPVLLGPTLPPSAAGPASPQASKAVALAPAPESGTMKLSEAGLADDQYVTCFNDCEDKCKSDGNGYTFCEMKCDADCLAKQAVDAIVNEFIHKRLNLFSFVPYPSLPSLPMMKVMKVESLQLKLHFMPQMFKFLAPSLGLQIYVRKYRNIRNRNQKGKTKGT</sequence>
<dbReference type="PANTHER" id="PTHR35632:SF1">
    <property type="entry name" value="MAJOR POLLEN ALLERGEN OLE E 6-LIKE"/>
    <property type="match status" value="1"/>
</dbReference>
<proteinExistence type="predicted"/>
<dbReference type="InterPro" id="IPR036466">
    <property type="entry name" value="Pollen_allergen_ole-e-6_sf"/>
</dbReference>
<feature type="region of interest" description="Disordered" evidence="1">
    <location>
        <begin position="17"/>
        <end position="44"/>
    </location>
</feature>
<gene>
    <name evidence="2" type="ORF">DCAF_LOCUS19230</name>
</gene>
<accession>A0AAV1S8J1</accession>
<dbReference type="Proteomes" id="UP001314170">
    <property type="component" value="Unassembled WGS sequence"/>
</dbReference>
<dbReference type="PANTHER" id="PTHR35632">
    <property type="entry name" value="MAJOR POLLEN ALLERGEN OLE E 6-LIKE"/>
    <property type="match status" value="1"/>
</dbReference>
<dbReference type="Pfam" id="PF09253">
    <property type="entry name" value="Ole_e_6"/>
    <property type="match status" value="1"/>
</dbReference>
<dbReference type="SUPFAM" id="SSF111388">
    <property type="entry name" value="Pollen allergen ole e 6"/>
    <property type="match status" value="1"/>
</dbReference>
<evidence type="ECO:0000256" key="1">
    <source>
        <dbReference type="SAM" id="MobiDB-lite"/>
    </source>
</evidence>